<gene>
    <name evidence="1 3" type="primary">clpS</name>
    <name evidence="3" type="ORF">MAGMO_1238</name>
</gene>
<keyword evidence="3" id="KW-0645">Protease</keyword>
<proteinExistence type="inferred from homology"/>
<dbReference type="PANTHER" id="PTHR33473">
    <property type="entry name" value="ATP-DEPENDENT CLP PROTEASE ADAPTER PROTEIN CLPS1, CHLOROPLASTIC"/>
    <property type="match status" value="1"/>
</dbReference>
<dbReference type="GO" id="GO:0030163">
    <property type="term" value="P:protein catabolic process"/>
    <property type="evidence" value="ECO:0007669"/>
    <property type="project" value="InterPro"/>
</dbReference>
<reference evidence="3" key="1">
    <citation type="submission" date="2015-04" db="EMBL/GenBank/DDBJ databases">
        <authorList>
            <person name="Syromyatnikov M.Y."/>
            <person name="Popov V.N."/>
        </authorList>
    </citation>
    <scope>NUCLEOTIDE SEQUENCE</scope>
    <source>
        <strain evidence="3">MO-1</strain>
    </source>
</reference>
<dbReference type="GO" id="GO:0008233">
    <property type="term" value="F:peptidase activity"/>
    <property type="evidence" value="ECO:0007669"/>
    <property type="project" value="UniProtKB-KW"/>
</dbReference>
<evidence type="ECO:0000256" key="1">
    <source>
        <dbReference type="HAMAP-Rule" id="MF_00302"/>
    </source>
</evidence>
<dbReference type="NCBIfam" id="NF000672">
    <property type="entry name" value="PRK00033.1-5"/>
    <property type="match status" value="1"/>
</dbReference>
<comment type="similarity">
    <text evidence="1">Belongs to the ClpS family.</text>
</comment>
<dbReference type="PANTHER" id="PTHR33473:SF19">
    <property type="entry name" value="ATP-DEPENDENT CLP PROTEASE ADAPTER PROTEIN CLPS"/>
    <property type="match status" value="1"/>
</dbReference>
<dbReference type="EMBL" id="LO017727">
    <property type="protein sequence ID" value="CRH05431.1"/>
    <property type="molecule type" value="Genomic_DNA"/>
</dbReference>
<protein>
    <recommendedName>
        <fullName evidence="1">ATP-dependent Clp protease adapter protein ClpS</fullName>
    </recommendedName>
</protein>
<dbReference type="InterPro" id="IPR014719">
    <property type="entry name" value="Ribosomal_bL12_C/ClpS-like"/>
</dbReference>
<dbReference type="SUPFAM" id="SSF54736">
    <property type="entry name" value="ClpS-like"/>
    <property type="match status" value="1"/>
</dbReference>
<dbReference type="AlphaFoldDB" id="A0A1S7LHR8"/>
<dbReference type="InterPro" id="IPR003769">
    <property type="entry name" value="ClpS_core"/>
</dbReference>
<dbReference type="Gene3D" id="3.30.1390.10">
    <property type="match status" value="1"/>
</dbReference>
<dbReference type="InterPro" id="IPR022935">
    <property type="entry name" value="ClpS"/>
</dbReference>
<accession>A0A1S7LHR8</accession>
<sequence length="104" mass="11897">MSEHDHDIEQEGEVVTATEVTEPPMYKIFLLNDDFTPMEFVVDILIELFRKNEQEATQIMLTIHHEGVGLCGIFPREIAETKVAQVHQTARSHGHPLKCRMEPA</sequence>
<comment type="subunit">
    <text evidence="1">Binds to the N-terminal domain of the chaperone ClpA.</text>
</comment>
<comment type="function">
    <text evidence="1">Involved in the modulation of the specificity of the ClpAP-mediated ATP-dependent protein degradation.</text>
</comment>
<feature type="domain" description="Adaptor protein ClpS core" evidence="2">
    <location>
        <begin position="22"/>
        <end position="99"/>
    </location>
</feature>
<dbReference type="FunFam" id="3.30.1390.10:FF:000002">
    <property type="entry name" value="ATP-dependent Clp protease adapter protein ClpS"/>
    <property type="match status" value="1"/>
</dbReference>
<dbReference type="Pfam" id="PF02617">
    <property type="entry name" value="ClpS"/>
    <property type="match status" value="1"/>
</dbReference>
<evidence type="ECO:0000313" key="3">
    <source>
        <dbReference type="EMBL" id="CRH05431.1"/>
    </source>
</evidence>
<dbReference type="GO" id="GO:0006508">
    <property type="term" value="P:proteolysis"/>
    <property type="evidence" value="ECO:0007669"/>
    <property type="project" value="UniProtKB-UniRule"/>
</dbReference>
<organism evidence="3">
    <name type="scientific">Magnetococcus massalia (strain MO-1)</name>
    <dbReference type="NCBI Taxonomy" id="451514"/>
    <lineage>
        <taxon>Bacteria</taxon>
        <taxon>Pseudomonadati</taxon>
        <taxon>Pseudomonadota</taxon>
        <taxon>Magnetococcia</taxon>
        <taxon>Magnetococcales</taxon>
        <taxon>Magnetococcaceae</taxon>
        <taxon>Magnetococcus</taxon>
    </lineage>
</organism>
<evidence type="ECO:0000259" key="2">
    <source>
        <dbReference type="Pfam" id="PF02617"/>
    </source>
</evidence>
<keyword evidence="3" id="KW-0378">Hydrolase</keyword>
<name>A0A1S7LHR8_MAGMO</name>
<dbReference type="HAMAP" id="MF_00302">
    <property type="entry name" value="ClpS"/>
    <property type="match status" value="1"/>
</dbReference>